<feature type="transmembrane region" description="Helical" evidence="1">
    <location>
        <begin position="133"/>
        <end position="151"/>
    </location>
</feature>
<dbReference type="EMBL" id="PKGY01000002">
    <property type="protein sequence ID" value="PKZ22133.1"/>
    <property type="molecule type" value="Genomic_DNA"/>
</dbReference>
<feature type="transmembrane region" description="Helical" evidence="1">
    <location>
        <begin position="36"/>
        <end position="53"/>
    </location>
</feature>
<reference evidence="2 4" key="1">
    <citation type="journal article" date="2016" name="Genome Announc.">
        <title>Complete Genome Sequences of Aerococcus christensenii CCUG 28831T, Aerococcus sanguinicola CCUG 43001T, Aerococcus urinae CCUG 36881T, Aerococcus urinaeequi CCUG 28094T, Aerococcus urinaehominis CCUG 42038 BT, and Aerococcus viridans CCUG 4311T.</title>
        <authorList>
            <person name="Carkaci D."/>
            <person name="Dargis R."/>
            <person name="Nielsen X.C."/>
            <person name="Skovgaard O."/>
            <person name="Fuursted K."/>
            <person name="Christensen J.J."/>
        </authorList>
    </citation>
    <scope>NUCLEOTIDE SEQUENCE [LARGE SCALE GENOMIC DNA]</scope>
    <source>
        <strain evidence="2 4">CCUG43001</strain>
    </source>
</reference>
<keyword evidence="1" id="KW-0472">Membrane</keyword>
<dbReference type="KEGG" id="asan:AWM72_04355"/>
<feature type="transmembrane region" description="Helical" evidence="1">
    <location>
        <begin position="74"/>
        <end position="94"/>
    </location>
</feature>
<evidence type="ECO:0000313" key="3">
    <source>
        <dbReference type="EMBL" id="PKZ22133.1"/>
    </source>
</evidence>
<dbReference type="Proteomes" id="UP000234239">
    <property type="component" value="Unassembled WGS sequence"/>
</dbReference>
<organism evidence="2 4">
    <name type="scientific">Aerococcus sanguinicola</name>
    <dbReference type="NCBI Taxonomy" id="119206"/>
    <lineage>
        <taxon>Bacteria</taxon>
        <taxon>Bacillati</taxon>
        <taxon>Bacillota</taxon>
        <taxon>Bacilli</taxon>
        <taxon>Lactobacillales</taxon>
        <taxon>Aerococcaceae</taxon>
        <taxon>Aerococcus</taxon>
    </lineage>
</organism>
<protein>
    <submittedName>
        <fullName evidence="3">ABC-2 transporter permease</fullName>
    </submittedName>
</protein>
<keyword evidence="1" id="KW-1133">Transmembrane helix</keyword>
<proteinExistence type="predicted"/>
<dbReference type="PANTHER" id="PTHR41309">
    <property type="entry name" value="MEMBRANE PROTEIN-RELATED"/>
    <property type="match status" value="1"/>
</dbReference>
<gene>
    <name evidence="2" type="ORF">AWM72_04355</name>
    <name evidence="3" type="ORF">CYJ28_03170</name>
</gene>
<dbReference type="InterPro" id="IPR025699">
    <property type="entry name" value="ABC2_memb-like"/>
</dbReference>
<dbReference type="AlphaFoldDB" id="A0A0X8FCK2"/>
<evidence type="ECO:0000313" key="5">
    <source>
        <dbReference type="Proteomes" id="UP000234239"/>
    </source>
</evidence>
<dbReference type="Pfam" id="PF13346">
    <property type="entry name" value="ABC2_membrane_5"/>
    <property type="match status" value="1"/>
</dbReference>
<feature type="transmembrane region" description="Helical" evidence="1">
    <location>
        <begin position="12"/>
        <end position="30"/>
    </location>
</feature>
<reference evidence="3 5" key="3">
    <citation type="submission" date="2017-12" db="EMBL/GenBank/DDBJ databases">
        <title>Phylogenetic diversity of female urinary microbiome.</title>
        <authorList>
            <person name="Thomas-White K."/>
            <person name="Wolfe A.J."/>
        </authorList>
    </citation>
    <scope>NUCLEOTIDE SEQUENCE [LARGE SCALE GENOMIC DNA]</scope>
    <source>
        <strain evidence="3 5">UMB0139</strain>
    </source>
</reference>
<dbReference type="GeneID" id="92903302"/>
<feature type="transmembrane region" description="Helical" evidence="1">
    <location>
        <begin position="171"/>
        <end position="192"/>
    </location>
</feature>
<name>A0A0X8FCK2_9LACT</name>
<reference evidence="4" key="2">
    <citation type="submission" date="2016-01" db="EMBL/GenBank/DDBJ databases">
        <title>Six Aerococcus type strain genome sequencing and assembly using PacBio and Illumina Hiseq.</title>
        <authorList>
            <person name="Carkaci D."/>
            <person name="Dargis R."/>
            <person name="Nielsen X.C."/>
            <person name="Skovgaard O."/>
            <person name="Fuursted K."/>
            <person name="Christensen J.J."/>
        </authorList>
    </citation>
    <scope>NUCLEOTIDE SEQUENCE [LARGE SCALE GENOMIC DNA]</scope>
    <source>
        <strain evidence="4">CCUG43001</strain>
    </source>
</reference>
<dbReference type="PANTHER" id="PTHR41309:SF2">
    <property type="entry name" value="MEMBRANE PROTEIN"/>
    <property type="match status" value="1"/>
</dbReference>
<keyword evidence="1" id="KW-0812">Transmembrane</keyword>
<evidence type="ECO:0000313" key="4">
    <source>
        <dbReference type="Proteomes" id="UP000069912"/>
    </source>
</evidence>
<dbReference type="Proteomes" id="UP000069912">
    <property type="component" value="Chromosome"/>
</dbReference>
<evidence type="ECO:0000256" key="1">
    <source>
        <dbReference type="SAM" id="Phobius"/>
    </source>
</evidence>
<keyword evidence="4" id="KW-1185">Reference proteome</keyword>
<evidence type="ECO:0000313" key="2">
    <source>
        <dbReference type="EMBL" id="AMB94042.1"/>
    </source>
</evidence>
<dbReference type="OrthoDB" id="9811720at2"/>
<dbReference type="RefSeq" id="WP_067973780.1">
    <property type="nucleotide sequence ID" value="NZ_CAJHKM010000001.1"/>
</dbReference>
<feature type="transmembrane region" description="Helical" evidence="1">
    <location>
        <begin position="106"/>
        <end position="126"/>
    </location>
</feature>
<dbReference type="EMBL" id="CP014160">
    <property type="protein sequence ID" value="AMB94042.1"/>
    <property type="molecule type" value="Genomic_DNA"/>
</dbReference>
<accession>A0A0X8FCK2</accession>
<sequence>MKALIYKDWLQSWKFLAVLLLIACFFTFTLSEDKSASFFPFISLYGAIMCLSTENASDQVFYNSLPVSRSQYVLAHYLFAMASTTALLLIGYALNFLTPTYPFSQAVFYFFLSLLVVALFFPLHLFLGRRISLLIFMVIWFASFTIGPWLMKTFDGGRQVIIWLQSLSTTSLLMAFYLICTCLWGLSLFLSIKYYQQKDL</sequence>